<dbReference type="AlphaFoldDB" id="A0A0L8FNJ2"/>
<evidence type="ECO:0000313" key="1">
    <source>
        <dbReference type="EMBL" id="KOF66237.1"/>
    </source>
</evidence>
<organism evidence="1">
    <name type="scientific">Octopus bimaculoides</name>
    <name type="common">California two-spotted octopus</name>
    <dbReference type="NCBI Taxonomy" id="37653"/>
    <lineage>
        <taxon>Eukaryota</taxon>
        <taxon>Metazoa</taxon>
        <taxon>Spiralia</taxon>
        <taxon>Lophotrochozoa</taxon>
        <taxon>Mollusca</taxon>
        <taxon>Cephalopoda</taxon>
        <taxon>Coleoidea</taxon>
        <taxon>Octopodiformes</taxon>
        <taxon>Octopoda</taxon>
        <taxon>Incirrata</taxon>
        <taxon>Octopodidae</taxon>
        <taxon>Octopus</taxon>
    </lineage>
</organism>
<protein>
    <submittedName>
        <fullName evidence="1">Uncharacterized protein</fullName>
    </submittedName>
</protein>
<gene>
    <name evidence="1" type="ORF">OCBIM_22013084mg</name>
</gene>
<reference evidence="1" key="1">
    <citation type="submission" date="2015-07" db="EMBL/GenBank/DDBJ databases">
        <title>MeaNS - Measles Nucleotide Surveillance Program.</title>
        <authorList>
            <person name="Tran T."/>
            <person name="Druce J."/>
        </authorList>
    </citation>
    <scope>NUCLEOTIDE SEQUENCE</scope>
    <source>
        <strain evidence="1">UCB-OBI-ISO-001</strain>
        <tissue evidence="1">Gonad</tissue>
    </source>
</reference>
<accession>A0A0L8FNJ2</accession>
<name>A0A0L8FNJ2_OCTBM</name>
<sequence length="107" mass="11957">MKLTSFMHCGTLTAFLMEISNEIVSILSTFLLVDFLQTFYLSENDLITINTSSLSIKFPNNHILSNCSKYSASSQVFVLLPGILLIHQLATDECPFFLSLNTSFNPV</sequence>
<proteinExistence type="predicted"/>
<dbReference type="EMBL" id="KQ428368">
    <property type="protein sequence ID" value="KOF66237.1"/>
    <property type="molecule type" value="Genomic_DNA"/>
</dbReference>